<dbReference type="SUPFAM" id="SSF51445">
    <property type="entry name" value="(Trans)glycosidases"/>
    <property type="match status" value="1"/>
</dbReference>
<feature type="domain" description="DUF5110" evidence="5">
    <location>
        <begin position="614"/>
        <end position="682"/>
    </location>
</feature>
<evidence type="ECO:0000256" key="1">
    <source>
        <dbReference type="ARBA" id="ARBA00007806"/>
    </source>
</evidence>
<keyword evidence="3" id="KW-0732">Signal</keyword>
<dbReference type="InterPro" id="IPR000322">
    <property type="entry name" value="Glyco_hydro_31_TIM"/>
</dbReference>
<dbReference type="AlphaFoldDB" id="A0A9N7QDN0"/>
<dbReference type="GO" id="GO:0030246">
    <property type="term" value="F:carbohydrate binding"/>
    <property type="evidence" value="ECO:0007669"/>
    <property type="project" value="InterPro"/>
</dbReference>
<evidence type="ECO:0000259" key="5">
    <source>
        <dbReference type="Pfam" id="PF17137"/>
    </source>
</evidence>
<dbReference type="GO" id="GO:0004553">
    <property type="term" value="F:hydrolase activity, hydrolyzing O-glycosyl compounds"/>
    <property type="evidence" value="ECO:0007669"/>
    <property type="project" value="InterPro"/>
</dbReference>
<dbReference type="Gene3D" id="2.60.40.1180">
    <property type="entry name" value="Golgi alpha-mannosidase II"/>
    <property type="match status" value="2"/>
</dbReference>
<evidence type="ECO:0000256" key="2">
    <source>
        <dbReference type="RuleBase" id="RU361185"/>
    </source>
</evidence>
<feature type="chain" id="PRO_5040169444" description="Alpha-glucosidase" evidence="3">
    <location>
        <begin position="24"/>
        <end position="699"/>
    </location>
</feature>
<dbReference type="CDD" id="cd14752">
    <property type="entry name" value="GH31_N"/>
    <property type="match status" value="1"/>
</dbReference>
<proteinExistence type="inferred from homology"/>
<evidence type="ECO:0000259" key="6">
    <source>
        <dbReference type="Pfam" id="PF21365"/>
    </source>
</evidence>
<dbReference type="KEGG" id="ccot:CCAX7_24370"/>
<keyword evidence="2" id="KW-0378">Hydrolase</keyword>
<dbReference type="InterPro" id="IPR011013">
    <property type="entry name" value="Gal_mutarotase_sf_dom"/>
</dbReference>
<accession>A0A9N7QDN0</accession>
<sequence length="699" mass="76511">MPSTHFAPFLALCLLSLSSVAQAAGEETISAPNLKITVSAVDPSTFHLVAFPIDGAAPPVSPFVAETAPWARAAVRRGAGGAVTVKTAEGTLEVQADGRVRLLDHLGHALLSPGTLGAADGAVTLTLAHDKAERFYGAGNESRNHSGDLTHPAGTTAVGNGYTRVPFLWSTGGWSLFVANNLTGGTWRDDAGTLTWTTPAPYLDLYLSVAPNGYGLLDAFSRLTGRAPIPPRWTFGFMQSRWGYDDAADVQDKWSQFRDRKIPVDTFIYDYDWFQNDWEFNPKKFPSDILPKMKQLGLHFVGIRKPRVTGANLDFARNQGWVLSSPLGTDLRFDVPAAGYWWWSHHIPLVQAGADGWWNDEIEQSADEGFLMARTEWEGTRVMTPRRVWSINRAWAPGMQRYGGTVWTGDIDSDWSTLQNQPGTLLNWSMAGMPYIAEDIGGFQSTPSPELYARWIEQGVFIPIMRAHGTLGSPRWPWAFGADVEAATKKAIELRYRLIPYFYTLAAQTEATGAPIMRPLFLEFPNDEKTQNLKDEWMVGNRLLAAPVLAEGGARDITLPAGRWYDFNTGAGVDGGQIQHIQAALDTIPAYVRAGTILPLGPVIQSTSLGAEDPLEVRVYPGADASFTLYEDDGDTYAYQTGASSRIPMRWDDRTKTLTVGARAGSFPGMLVARHLNVVLPGGVRKSAVYTGSATQIRL</sequence>
<evidence type="ECO:0000313" key="8">
    <source>
        <dbReference type="Proteomes" id="UP000287394"/>
    </source>
</evidence>
<dbReference type="SUPFAM" id="SSF51011">
    <property type="entry name" value="Glycosyl hydrolase domain"/>
    <property type="match status" value="1"/>
</dbReference>
<feature type="domain" description="Glycoside hydrolase family 31 TIM barrel" evidence="4">
    <location>
        <begin position="228"/>
        <end position="505"/>
    </location>
</feature>
<dbReference type="RefSeq" id="WP_165864178.1">
    <property type="nucleotide sequence ID" value="NZ_AP025739.1"/>
</dbReference>
<protein>
    <recommendedName>
        <fullName evidence="9">Alpha-glucosidase</fullName>
    </recommendedName>
</protein>
<dbReference type="PANTHER" id="PTHR43863:SF2">
    <property type="entry name" value="MALTASE-GLUCOAMYLASE"/>
    <property type="match status" value="1"/>
</dbReference>
<dbReference type="Pfam" id="PF01055">
    <property type="entry name" value="Glyco_hydro_31_2nd"/>
    <property type="match status" value="1"/>
</dbReference>
<evidence type="ECO:0008006" key="9">
    <source>
        <dbReference type="Google" id="ProtNLM"/>
    </source>
</evidence>
<dbReference type="Gene3D" id="2.60.40.1760">
    <property type="entry name" value="glycosyl hydrolase (family 31)"/>
    <property type="match status" value="1"/>
</dbReference>
<dbReference type="SUPFAM" id="SSF74650">
    <property type="entry name" value="Galactose mutarotase-like"/>
    <property type="match status" value="1"/>
</dbReference>
<dbReference type="InterPro" id="IPR048395">
    <property type="entry name" value="Glyco_hydro_31_C"/>
</dbReference>
<dbReference type="InterPro" id="IPR017853">
    <property type="entry name" value="GH"/>
</dbReference>
<dbReference type="Gene3D" id="3.20.20.80">
    <property type="entry name" value="Glycosidases"/>
    <property type="match status" value="1"/>
</dbReference>
<dbReference type="InterPro" id="IPR033403">
    <property type="entry name" value="DUF5110"/>
</dbReference>
<dbReference type="InterPro" id="IPR013780">
    <property type="entry name" value="Glyco_hydro_b"/>
</dbReference>
<feature type="signal peptide" evidence="3">
    <location>
        <begin position="1"/>
        <end position="23"/>
    </location>
</feature>
<dbReference type="Pfam" id="PF21365">
    <property type="entry name" value="Glyco_hydro_31_3rd"/>
    <property type="match status" value="1"/>
</dbReference>
<dbReference type="GO" id="GO:0005975">
    <property type="term" value="P:carbohydrate metabolic process"/>
    <property type="evidence" value="ECO:0007669"/>
    <property type="project" value="InterPro"/>
</dbReference>
<reference evidence="7 8" key="1">
    <citation type="journal article" date="2019" name="Int. J. Syst. Evol. Microbiol.">
        <title>Capsulimonas corticalis gen. nov., sp. nov., an aerobic capsulated bacterium, of a novel bacterial order, Capsulimonadales ord. nov., of the class Armatimonadia of the phylum Armatimonadetes.</title>
        <authorList>
            <person name="Li J."/>
            <person name="Kudo C."/>
            <person name="Tonouchi A."/>
        </authorList>
    </citation>
    <scope>NUCLEOTIDE SEQUENCE [LARGE SCALE GENOMIC DNA]</scope>
    <source>
        <strain evidence="7 8">AX-7</strain>
    </source>
</reference>
<feature type="domain" description="Glycosyl hydrolase family 31 C-terminal" evidence="6">
    <location>
        <begin position="513"/>
        <end position="598"/>
    </location>
</feature>
<keyword evidence="2" id="KW-0326">Glycosidase</keyword>
<evidence type="ECO:0000259" key="4">
    <source>
        <dbReference type="Pfam" id="PF01055"/>
    </source>
</evidence>
<evidence type="ECO:0000313" key="7">
    <source>
        <dbReference type="EMBL" id="BDI30386.1"/>
    </source>
</evidence>
<dbReference type="PANTHER" id="PTHR43863">
    <property type="entry name" value="HYDROLASE, PUTATIVE (AFU_ORTHOLOGUE AFUA_1G03140)-RELATED"/>
    <property type="match status" value="1"/>
</dbReference>
<comment type="similarity">
    <text evidence="1 2">Belongs to the glycosyl hydrolase 31 family.</text>
</comment>
<evidence type="ECO:0000256" key="3">
    <source>
        <dbReference type="SAM" id="SignalP"/>
    </source>
</evidence>
<name>A0A9N7QDN0_9BACT</name>
<dbReference type="Pfam" id="PF17137">
    <property type="entry name" value="DUF5110"/>
    <property type="match status" value="1"/>
</dbReference>
<gene>
    <name evidence="7" type="ORF">CCAX7_24370</name>
</gene>
<dbReference type="EMBL" id="AP025739">
    <property type="protein sequence ID" value="BDI30386.1"/>
    <property type="molecule type" value="Genomic_DNA"/>
</dbReference>
<dbReference type="Proteomes" id="UP000287394">
    <property type="component" value="Chromosome"/>
</dbReference>
<keyword evidence="8" id="KW-1185">Reference proteome</keyword>
<organism evidence="7 8">
    <name type="scientific">Capsulimonas corticalis</name>
    <dbReference type="NCBI Taxonomy" id="2219043"/>
    <lineage>
        <taxon>Bacteria</taxon>
        <taxon>Bacillati</taxon>
        <taxon>Armatimonadota</taxon>
        <taxon>Armatimonadia</taxon>
        <taxon>Capsulimonadales</taxon>
        <taxon>Capsulimonadaceae</taxon>
        <taxon>Capsulimonas</taxon>
    </lineage>
</organism>
<dbReference type="InterPro" id="IPR051816">
    <property type="entry name" value="Glycosyl_Hydrolase_31"/>
</dbReference>